<reference evidence="1 2" key="1">
    <citation type="submission" date="2023-07" db="EMBL/GenBank/DDBJ databases">
        <title>Genomic Encyclopedia of Type Strains, Phase IV (KMG-IV): sequencing the most valuable type-strain genomes for metagenomic binning, comparative biology and taxonomic classification.</title>
        <authorList>
            <person name="Goeker M."/>
        </authorList>
    </citation>
    <scope>NUCLEOTIDE SEQUENCE [LARGE SCALE GENOMIC DNA]</scope>
    <source>
        <strain evidence="1 2">B6-8</strain>
    </source>
</reference>
<protein>
    <submittedName>
        <fullName evidence="1">Uncharacterized protein</fullName>
    </submittedName>
</protein>
<evidence type="ECO:0000313" key="1">
    <source>
        <dbReference type="EMBL" id="MDQ0436706.1"/>
    </source>
</evidence>
<dbReference type="RefSeq" id="WP_266347594.1">
    <property type="nucleotide sequence ID" value="NZ_JAPKNG010000001.1"/>
</dbReference>
<comment type="caution">
    <text evidence="1">The sequence shown here is derived from an EMBL/GenBank/DDBJ whole genome shotgun (WGS) entry which is preliminary data.</text>
</comment>
<proteinExistence type="predicted"/>
<dbReference type="Proteomes" id="UP001241603">
    <property type="component" value="Unassembled WGS sequence"/>
</dbReference>
<name>A0ABU0H5H7_9HYPH</name>
<accession>A0ABU0H5H7</accession>
<organism evidence="1 2">
    <name type="scientific">Kaistia dalseonensis</name>
    <dbReference type="NCBI Taxonomy" id="410840"/>
    <lineage>
        <taxon>Bacteria</taxon>
        <taxon>Pseudomonadati</taxon>
        <taxon>Pseudomonadota</taxon>
        <taxon>Alphaproteobacteria</taxon>
        <taxon>Hyphomicrobiales</taxon>
        <taxon>Kaistiaceae</taxon>
        <taxon>Kaistia</taxon>
    </lineage>
</organism>
<sequence>MAQFHESLSAPKPPASLSAALAALWHLERGDWDQAHALAQDDHSRAGAWVHAHLHRVEGDDWNARYWYGRAGKPEGRGEFGVERTAMIRTLLAGE</sequence>
<keyword evidence="2" id="KW-1185">Reference proteome</keyword>
<dbReference type="EMBL" id="JAUSVO010000001">
    <property type="protein sequence ID" value="MDQ0436706.1"/>
    <property type="molecule type" value="Genomic_DNA"/>
</dbReference>
<evidence type="ECO:0000313" key="2">
    <source>
        <dbReference type="Proteomes" id="UP001241603"/>
    </source>
</evidence>
<gene>
    <name evidence="1" type="ORF">QO014_001076</name>
</gene>